<keyword evidence="3" id="KW-0808">Transferase</keyword>
<keyword evidence="3" id="KW-0032">Aminotransferase</keyword>
<dbReference type="InterPro" id="IPR015421">
    <property type="entry name" value="PyrdxlP-dep_Trfase_major"/>
</dbReference>
<dbReference type="PANTHER" id="PTHR43586">
    <property type="entry name" value="CYSTEINE DESULFURASE"/>
    <property type="match status" value="1"/>
</dbReference>
<reference evidence="4" key="1">
    <citation type="journal article" date="2019" name="Int. J. Syst. Evol. Microbiol.">
        <title>The Global Catalogue of Microorganisms (GCM) 10K type strain sequencing project: providing services to taxonomists for standard genome sequencing and annotation.</title>
        <authorList>
            <consortium name="The Broad Institute Genomics Platform"/>
            <consortium name="The Broad Institute Genome Sequencing Center for Infectious Disease"/>
            <person name="Wu L."/>
            <person name="Ma J."/>
        </authorList>
    </citation>
    <scope>NUCLEOTIDE SEQUENCE [LARGE SCALE GENOMIC DNA]</scope>
    <source>
        <strain evidence="4">NBRC 108730</strain>
    </source>
</reference>
<accession>A0ABQ6JMY3</accession>
<dbReference type="InterPro" id="IPR015422">
    <property type="entry name" value="PyrdxlP-dep_Trfase_small"/>
</dbReference>
<feature type="compositionally biased region" description="Low complexity" evidence="1">
    <location>
        <begin position="370"/>
        <end position="380"/>
    </location>
</feature>
<dbReference type="SUPFAM" id="SSF53383">
    <property type="entry name" value="PLP-dependent transferases"/>
    <property type="match status" value="1"/>
</dbReference>
<dbReference type="EMBL" id="BSUZ01000001">
    <property type="protein sequence ID" value="GMA89137.1"/>
    <property type="molecule type" value="Genomic_DNA"/>
</dbReference>
<feature type="region of interest" description="Disordered" evidence="1">
    <location>
        <begin position="370"/>
        <end position="391"/>
    </location>
</feature>
<evidence type="ECO:0000313" key="4">
    <source>
        <dbReference type="Proteomes" id="UP001157017"/>
    </source>
</evidence>
<gene>
    <name evidence="3" type="ORF">GCM10025868_43870</name>
</gene>
<dbReference type="InterPro" id="IPR000192">
    <property type="entry name" value="Aminotrans_V_dom"/>
</dbReference>
<dbReference type="Proteomes" id="UP001157017">
    <property type="component" value="Unassembled WGS sequence"/>
</dbReference>
<proteinExistence type="predicted"/>
<evidence type="ECO:0000256" key="1">
    <source>
        <dbReference type="SAM" id="MobiDB-lite"/>
    </source>
</evidence>
<feature type="compositionally biased region" description="Basic and acidic residues" evidence="1">
    <location>
        <begin position="381"/>
        <end position="391"/>
    </location>
</feature>
<feature type="region of interest" description="Disordered" evidence="1">
    <location>
        <begin position="1"/>
        <end position="28"/>
    </location>
</feature>
<dbReference type="InterPro" id="IPR015424">
    <property type="entry name" value="PyrdxlP-dep_Trfase"/>
</dbReference>
<dbReference type="PANTHER" id="PTHR43586:SF21">
    <property type="entry name" value="PYRIDOXAL PHOSPHATE (PLP)-DEPENDENT ASPARTATE AMINOTRANSFERASE SUPERFAMILY"/>
    <property type="match status" value="1"/>
</dbReference>
<name>A0ABQ6JMY3_9ACTN</name>
<sequence>MPTTTPSLAPGRDAAGCAGASDPGEMPTSAWSAAPGYLNAATLGLPPRSAVAALQQAVLDWQRGAAGPVAYDDEVQRARALFGRLCGVGPDAVAVGSQASVVAGAVAASLPDGADVVCVDGDFGSVVYPFLVQAHRGVRVRHAPLEALADEVARGTDLVAYSLAQSADGRVADAAAVREAAGRVGAMTFCDTTQAAGWLDVDAAADDVTVCSAYKWLCCPRGAAFSTYSPRALAAVRPVNAGWYAGESVWGSCYGPDMQAAHDARRHDVSPAWLAWVGTVPALQTLLDLPPGLARRHGTGLADRLLAALDLPPADRPVVALDDPAGSRATALEAAGVSVAGRAGRVRIAFHLWNTEADVELAVGALRAAGRGSGRAPSPSRADRDLSPLGL</sequence>
<dbReference type="Pfam" id="PF00266">
    <property type="entry name" value="Aminotran_5"/>
    <property type="match status" value="1"/>
</dbReference>
<feature type="domain" description="Aminotransferase class V" evidence="2">
    <location>
        <begin position="98"/>
        <end position="308"/>
    </location>
</feature>
<dbReference type="GO" id="GO:0008483">
    <property type="term" value="F:transaminase activity"/>
    <property type="evidence" value="ECO:0007669"/>
    <property type="project" value="UniProtKB-KW"/>
</dbReference>
<evidence type="ECO:0000313" key="3">
    <source>
        <dbReference type="EMBL" id="GMA89137.1"/>
    </source>
</evidence>
<evidence type="ECO:0000259" key="2">
    <source>
        <dbReference type="Pfam" id="PF00266"/>
    </source>
</evidence>
<keyword evidence="4" id="KW-1185">Reference proteome</keyword>
<dbReference type="Gene3D" id="3.40.640.10">
    <property type="entry name" value="Type I PLP-dependent aspartate aminotransferase-like (Major domain)"/>
    <property type="match status" value="1"/>
</dbReference>
<protein>
    <submittedName>
        <fullName evidence="3">Aminotransferase class V</fullName>
    </submittedName>
</protein>
<organism evidence="3 4">
    <name type="scientific">Angustibacter aerolatus</name>
    <dbReference type="NCBI Taxonomy" id="1162965"/>
    <lineage>
        <taxon>Bacteria</taxon>
        <taxon>Bacillati</taxon>
        <taxon>Actinomycetota</taxon>
        <taxon>Actinomycetes</taxon>
        <taxon>Kineosporiales</taxon>
        <taxon>Kineosporiaceae</taxon>
    </lineage>
</organism>
<comment type="caution">
    <text evidence="3">The sequence shown here is derived from an EMBL/GenBank/DDBJ whole genome shotgun (WGS) entry which is preliminary data.</text>
</comment>
<dbReference type="Gene3D" id="3.90.1150.10">
    <property type="entry name" value="Aspartate Aminotransferase, domain 1"/>
    <property type="match status" value="1"/>
</dbReference>